<organism evidence="2">
    <name type="scientific">Graphocephala atropunctata</name>
    <dbReference type="NCBI Taxonomy" id="36148"/>
    <lineage>
        <taxon>Eukaryota</taxon>
        <taxon>Metazoa</taxon>
        <taxon>Ecdysozoa</taxon>
        <taxon>Arthropoda</taxon>
        <taxon>Hexapoda</taxon>
        <taxon>Insecta</taxon>
        <taxon>Pterygota</taxon>
        <taxon>Neoptera</taxon>
        <taxon>Paraneoptera</taxon>
        <taxon>Hemiptera</taxon>
        <taxon>Auchenorrhyncha</taxon>
        <taxon>Membracoidea</taxon>
        <taxon>Cicadellidae</taxon>
        <taxon>Cicadellinae</taxon>
        <taxon>Cicadellini</taxon>
        <taxon>Graphocephala</taxon>
    </lineage>
</organism>
<dbReference type="InterPro" id="IPR020841">
    <property type="entry name" value="PKS_Beta-ketoAc_synthase_dom"/>
</dbReference>
<dbReference type="InterPro" id="IPR014031">
    <property type="entry name" value="Ketoacyl_synth_C"/>
</dbReference>
<dbReference type="EMBL" id="GEBQ01016382">
    <property type="protein sequence ID" value="JAT23595.1"/>
    <property type="molecule type" value="Transcribed_RNA"/>
</dbReference>
<dbReference type="SUPFAM" id="SSF52151">
    <property type="entry name" value="FabD/lysophospholipase-like"/>
    <property type="match status" value="1"/>
</dbReference>
<dbReference type="SUPFAM" id="SSF55048">
    <property type="entry name" value="Probable ACP-binding domain of malonyl-CoA ACP transacylase"/>
    <property type="match status" value="1"/>
</dbReference>
<dbReference type="PANTHER" id="PTHR43775">
    <property type="entry name" value="FATTY ACID SYNTHASE"/>
    <property type="match status" value="1"/>
</dbReference>
<dbReference type="SMART" id="SM00825">
    <property type="entry name" value="PKS_KS"/>
    <property type="match status" value="1"/>
</dbReference>
<dbReference type="AlphaFoldDB" id="A0A1B6LIT5"/>
<dbReference type="Pfam" id="PF00109">
    <property type="entry name" value="ketoacyl-synt"/>
    <property type="match status" value="1"/>
</dbReference>
<dbReference type="GO" id="GO:0004312">
    <property type="term" value="F:fatty acid synthase activity"/>
    <property type="evidence" value="ECO:0007669"/>
    <property type="project" value="TreeGrafter"/>
</dbReference>
<gene>
    <name evidence="2" type="ORF">g.49563</name>
</gene>
<dbReference type="InterPro" id="IPR014030">
    <property type="entry name" value="Ketoacyl_synth_N"/>
</dbReference>
<dbReference type="Pfam" id="PF02801">
    <property type="entry name" value="Ketoacyl-synt_C"/>
    <property type="match status" value="1"/>
</dbReference>
<dbReference type="InterPro" id="IPR016039">
    <property type="entry name" value="Thiolase-like"/>
</dbReference>
<feature type="domain" description="Ketosynthase family 3 (KS3)" evidence="1">
    <location>
        <begin position="1"/>
        <end position="386"/>
    </location>
</feature>
<proteinExistence type="predicted"/>
<dbReference type="InterPro" id="IPR016036">
    <property type="entry name" value="Malonyl_transacylase_ACP-bd"/>
</dbReference>
<dbReference type="SMART" id="SM00827">
    <property type="entry name" value="PKS_AT"/>
    <property type="match status" value="1"/>
</dbReference>
<dbReference type="PROSITE" id="PS52004">
    <property type="entry name" value="KS3_2"/>
    <property type="match status" value="1"/>
</dbReference>
<reference evidence="2" key="1">
    <citation type="submission" date="2015-11" db="EMBL/GenBank/DDBJ databases">
        <title>De novo transcriptome assembly of four potential Pierce s Disease insect vectors from Arizona vineyards.</title>
        <authorList>
            <person name="Tassone E.E."/>
        </authorList>
    </citation>
    <scope>NUCLEOTIDE SEQUENCE</scope>
</reference>
<dbReference type="Pfam" id="PF16197">
    <property type="entry name" value="KAsynt_C_assoc"/>
    <property type="match status" value="1"/>
</dbReference>
<dbReference type="InterPro" id="IPR050091">
    <property type="entry name" value="PKS_NRPS_Biosynth_Enz"/>
</dbReference>
<dbReference type="InterPro" id="IPR001227">
    <property type="entry name" value="Ac_transferase_dom_sf"/>
</dbReference>
<dbReference type="UniPathway" id="UPA00094"/>
<dbReference type="Gene3D" id="3.40.47.10">
    <property type="match status" value="1"/>
</dbReference>
<dbReference type="Gene3D" id="3.30.70.3290">
    <property type="match status" value="1"/>
</dbReference>
<dbReference type="Gene3D" id="3.40.366.10">
    <property type="entry name" value="Malonyl-Coenzyme A Acyl Carrier Protein, domain 2"/>
    <property type="match status" value="1"/>
</dbReference>
<dbReference type="PANTHER" id="PTHR43775:SF23">
    <property type="entry name" value="FATTY ACID SYNTHASE 3"/>
    <property type="match status" value="1"/>
</dbReference>
<feature type="non-terminal residue" evidence="2">
    <location>
        <position position="1"/>
    </location>
</feature>
<dbReference type="SUPFAM" id="SSF53901">
    <property type="entry name" value="Thiolase-like"/>
    <property type="match status" value="2"/>
</dbReference>
<name>A0A1B6LIT5_9HEMI</name>
<dbReference type="InterPro" id="IPR014043">
    <property type="entry name" value="Acyl_transferase_dom"/>
</dbReference>
<feature type="non-terminal residue" evidence="2">
    <location>
        <position position="943"/>
    </location>
</feature>
<sequence>PETDNVLQLQGKLFAKEDLTTNELRWSPDTIGIGKINDIAAFDPLPFKMHSKLVQATDPNTTQLLERAFEAVIDAGINPFSMSGHNIAVISSSMVSDSEVIRSGLTYKTSGFMILGNNRSMLSNRLSYTFNFTGPSFSLHTSWGGGVQALQLGADLVARGFVEAAIVSTSSLTFSNSLPQEYENLNISTPGGRCRSFDAKANGICISEGVVSFFLQRASDAKRNYATVVSAQAESLGFRSSSFIHFDNLLTETLRDFYKKNNIDPEDIAYLEADGSGIKYFDTLELNSLSSVFKKRKRPLPIGSVKSNIGHTDASSFFIGITKSIIAMETGLIPPNIHYTSPNPDIPALVSGQFQLVTEAQPLEGNLVSINSLSMGGISGHAVLRRNSKEKDVLAKGQLPPDGLHRLIMVSARHEEGAKMIANKLQNMPVDVEYVSLVNDVFKTNIPGYSWRSFAIVPSDKVKYNIKKCDTGKQPLWYVFSGMGSQWPGMGRDLLQIPVFAAAVDKCAAVLRPRGVDIHHILTSNDSSIFENILNCFVGIAAVQIGLVDILRTVGLEPDGMVGHSVGELGCAYADGCFSAEEMVLAAYARGKASLDCEVIHGMMAAVGLSYKEMQERVPPSIDIACHNSHDSCTLSGPTEDVLSYVKQLKEENIFAKAVSAGNMPYHSRYIKAVAPKLLEYLSELITEPKPRSQKWVSSSVPQSEWSSEAAQLSSAEYHTNNLLSPVLFEEVCKHLPPNAIVVEIAPHGLLQAILRRSLGQDTINVPLTNRSASNGVRQMLEALGILYLNNVSLEVNALYPPVQYPVSRGTPYIAPLVTWDHHETWFHEFENILQMMWRSSEVEVAVDESSEDYSLWSEHCIEDKIVLPPSQVLVYIWNMHLTSNSFEFEKEAIIIEDMIMSKQITLQSFSQQLVMKIRKGTNDFGVLLKDKSIDGEIFLTGR</sequence>
<evidence type="ECO:0000313" key="2">
    <source>
        <dbReference type="EMBL" id="JAT23595.1"/>
    </source>
</evidence>
<dbReference type="InterPro" id="IPR016035">
    <property type="entry name" value="Acyl_Trfase/lysoPLipase"/>
</dbReference>
<protein>
    <recommendedName>
        <fullName evidence="1">Ketosynthase family 3 (KS3) domain-containing protein</fullName>
    </recommendedName>
</protein>
<dbReference type="Pfam" id="PF00698">
    <property type="entry name" value="Acyl_transf_1"/>
    <property type="match status" value="1"/>
</dbReference>
<accession>A0A1B6LIT5</accession>
<evidence type="ECO:0000259" key="1">
    <source>
        <dbReference type="PROSITE" id="PS52004"/>
    </source>
</evidence>
<dbReference type="InterPro" id="IPR032821">
    <property type="entry name" value="PKS_assoc"/>
</dbReference>
<dbReference type="CDD" id="cd00833">
    <property type="entry name" value="PKS"/>
    <property type="match status" value="1"/>
</dbReference>
<dbReference type="GO" id="GO:0006633">
    <property type="term" value="P:fatty acid biosynthetic process"/>
    <property type="evidence" value="ECO:0007669"/>
    <property type="project" value="UniProtKB-UniPathway"/>
</dbReference>